<evidence type="ECO:0000313" key="2">
    <source>
        <dbReference type="EMBL" id="MZR13167.1"/>
    </source>
</evidence>
<reference evidence="2 3" key="1">
    <citation type="submission" date="2019-12" db="EMBL/GenBank/DDBJ databases">
        <title>Maritimibacter sp. nov. sp. isolated from sea sand.</title>
        <authorList>
            <person name="Kim J."/>
            <person name="Jeong S.E."/>
            <person name="Jung H.S."/>
            <person name="Jeon C.O."/>
        </authorList>
    </citation>
    <scope>NUCLEOTIDE SEQUENCE [LARGE SCALE GENOMIC DNA]</scope>
    <source>
        <strain evidence="2 3">DP07</strain>
    </source>
</reference>
<sequence>MMRNAIAGIALALATVGPAQADPISSADAQDLLFTTEEMVLEPRDLDAFSRGMRMGVRQMMQQLNAPSTLKKFLAAGHGYYGALVFPKEGVVADYPTYSPMIVKLHSPEAAEKAAVEYCQSTLGVECAVAALLLPAGYEERDLTLNFEVTERVEEEWSESELPRYLAISPSTSNWGVANGPLASARTAIESCKEADCVVVIADKDKDE</sequence>
<gene>
    <name evidence="2" type="ORF">GQE99_09075</name>
</gene>
<protein>
    <recommendedName>
        <fullName evidence="4">5-aminolevulic acid synthase</fullName>
    </recommendedName>
</protein>
<evidence type="ECO:0000256" key="1">
    <source>
        <dbReference type="SAM" id="SignalP"/>
    </source>
</evidence>
<evidence type="ECO:0000313" key="3">
    <source>
        <dbReference type="Proteomes" id="UP000467322"/>
    </source>
</evidence>
<feature type="signal peptide" evidence="1">
    <location>
        <begin position="1"/>
        <end position="21"/>
    </location>
</feature>
<evidence type="ECO:0008006" key="4">
    <source>
        <dbReference type="Google" id="ProtNLM"/>
    </source>
</evidence>
<keyword evidence="3" id="KW-1185">Reference proteome</keyword>
<dbReference type="RefSeq" id="WP_161351271.1">
    <property type="nucleotide sequence ID" value="NZ_WTUX01000011.1"/>
</dbReference>
<accession>A0A845M628</accession>
<dbReference type="EMBL" id="WTUX01000011">
    <property type="protein sequence ID" value="MZR13167.1"/>
    <property type="molecule type" value="Genomic_DNA"/>
</dbReference>
<comment type="caution">
    <text evidence="2">The sequence shown here is derived from an EMBL/GenBank/DDBJ whole genome shotgun (WGS) entry which is preliminary data.</text>
</comment>
<organism evidence="2 3">
    <name type="scientific">Maritimibacter harenae</name>
    <dbReference type="NCBI Taxonomy" id="2606218"/>
    <lineage>
        <taxon>Bacteria</taxon>
        <taxon>Pseudomonadati</taxon>
        <taxon>Pseudomonadota</taxon>
        <taxon>Alphaproteobacteria</taxon>
        <taxon>Rhodobacterales</taxon>
        <taxon>Roseobacteraceae</taxon>
        <taxon>Maritimibacter</taxon>
    </lineage>
</organism>
<keyword evidence="1" id="KW-0732">Signal</keyword>
<dbReference type="Proteomes" id="UP000467322">
    <property type="component" value="Unassembled WGS sequence"/>
</dbReference>
<dbReference type="AlphaFoldDB" id="A0A845M628"/>
<proteinExistence type="predicted"/>
<name>A0A845M628_9RHOB</name>
<feature type="chain" id="PRO_5032838237" description="5-aminolevulic acid synthase" evidence="1">
    <location>
        <begin position="22"/>
        <end position="208"/>
    </location>
</feature>